<comment type="caution">
    <text evidence="2">The sequence shown here is derived from an EMBL/GenBank/DDBJ whole genome shotgun (WGS) entry which is preliminary data.</text>
</comment>
<reference evidence="2 3" key="1">
    <citation type="submission" date="2015-07" db="EMBL/GenBank/DDBJ databases">
        <title>Genome sequencing project for genomic taxonomy and phylogenomics of Bacillus-like bacteria.</title>
        <authorList>
            <person name="Liu B."/>
            <person name="Wang J."/>
            <person name="Zhu Y."/>
            <person name="Liu G."/>
            <person name="Chen Q."/>
            <person name="Chen Z."/>
            <person name="Che J."/>
            <person name="Ge C."/>
            <person name="Shi H."/>
            <person name="Pan Z."/>
            <person name="Liu X."/>
        </authorList>
    </citation>
    <scope>NUCLEOTIDE SEQUENCE [LARGE SCALE GENOMIC DNA]</scope>
    <source>
        <strain evidence="2 3">DSM 54</strain>
    </source>
</reference>
<dbReference type="Proteomes" id="UP000037977">
    <property type="component" value="Unassembled WGS sequence"/>
</dbReference>
<keyword evidence="2" id="KW-0808">Transferase</keyword>
<dbReference type="PANTHER" id="PTHR10285">
    <property type="entry name" value="URIDINE KINASE"/>
    <property type="match status" value="1"/>
</dbReference>
<dbReference type="Pfam" id="PF00485">
    <property type="entry name" value="PRK"/>
    <property type="match status" value="1"/>
</dbReference>
<keyword evidence="3" id="KW-1185">Reference proteome</keyword>
<feature type="domain" description="Phosphoribulokinase/uridine kinase" evidence="1">
    <location>
        <begin position="20"/>
        <end position="201"/>
    </location>
</feature>
<dbReference type="AlphaFoldDB" id="A0A0M9DHK6"/>
<protein>
    <submittedName>
        <fullName evidence="2">Phosphoribulokinase</fullName>
    </submittedName>
</protein>
<name>A0A0M9DHK6_9BACI</name>
<accession>A0A0M9DHK6</accession>
<dbReference type="InterPro" id="IPR027417">
    <property type="entry name" value="P-loop_NTPase"/>
</dbReference>
<gene>
    <name evidence="2" type="ORF">ADM90_20990</name>
</gene>
<dbReference type="STRING" id="33935.ADM90_20990"/>
<keyword evidence="2" id="KW-0418">Kinase</keyword>
<dbReference type="InterPro" id="IPR006083">
    <property type="entry name" value="PRK/URK"/>
</dbReference>
<dbReference type="EMBL" id="LGCI01000011">
    <property type="protein sequence ID" value="KOY80322.1"/>
    <property type="molecule type" value="Genomic_DNA"/>
</dbReference>
<evidence type="ECO:0000259" key="1">
    <source>
        <dbReference type="Pfam" id="PF00485"/>
    </source>
</evidence>
<sequence length="215" mass="25139">MEMIVQEILKWIKLTDNRIIMGISGHGAAGKTTFADKLINSLNRDKVNYINTDPYIVSSDIRKQTFIDYTYQSEEHHYKMTACHPSAHHLPSLERDVQMVRAGMDLVTIDTHYMKSAVISSKKQLTIVEGMSVAFIDPLLFDLKVYFYTDGATELKRRSSRDVRERGIAIDYLRQSHNERRIQYELFMHPYCKHFDIVIKTEDDKIYIEKNTLIK</sequence>
<evidence type="ECO:0000313" key="2">
    <source>
        <dbReference type="EMBL" id="KOY80322.1"/>
    </source>
</evidence>
<dbReference type="OrthoDB" id="2388275at2"/>
<dbReference type="GO" id="GO:0005524">
    <property type="term" value="F:ATP binding"/>
    <property type="evidence" value="ECO:0007669"/>
    <property type="project" value="InterPro"/>
</dbReference>
<proteinExistence type="predicted"/>
<evidence type="ECO:0000313" key="3">
    <source>
        <dbReference type="Proteomes" id="UP000037977"/>
    </source>
</evidence>
<dbReference type="SUPFAM" id="SSF52540">
    <property type="entry name" value="P-loop containing nucleoside triphosphate hydrolases"/>
    <property type="match status" value="1"/>
</dbReference>
<dbReference type="Gene3D" id="3.40.50.300">
    <property type="entry name" value="P-loop containing nucleotide triphosphate hydrolases"/>
    <property type="match status" value="1"/>
</dbReference>
<dbReference type="RefSeq" id="WP_053996823.1">
    <property type="nucleotide sequence ID" value="NZ_CP065643.1"/>
</dbReference>
<dbReference type="PATRIC" id="fig|33935.3.peg.4441"/>
<organism evidence="2 3">
    <name type="scientific">Lysinibacillus macroides</name>
    <dbReference type="NCBI Taxonomy" id="33935"/>
    <lineage>
        <taxon>Bacteria</taxon>
        <taxon>Bacillati</taxon>
        <taxon>Bacillota</taxon>
        <taxon>Bacilli</taxon>
        <taxon>Bacillales</taxon>
        <taxon>Bacillaceae</taxon>
        <taxon>Lysinibacillus</taxon>
    </lineage>
</organism>
<dbReference type="GO" id="GO:0016301">
    <property type="term" value="F:kinase activity"/>
    <property type="evidence" value="ECO:0007669"/>
    <property type="project" value="UniProtKB-KW"/>
</dbReference>